<gene>
    <name evidence="4" type="primary">pth</name>
    <name evidence="4" type="ORF">SPIL2461_LOCUS3976</name>
</gene>
<evidence type="ECO:0000313" key="4">
    <source>
        <dbReference type="EMBL" id="CAE7238399.1"/>
    </source>
</evidence>
<evidence type="ECO:0000256" key="1">
    <source>
        <dbReference type="ARBA" id="ARBA00022555"/>
    </source>
</evidence>
<dbReference type="OrthoDB" id="1711136at2759"/>
<dbReference type="GO" id="GO:0004045">
    <property type="term" value="F:peptidyl-tRNA hydrolase activity"/>
    <property type="evidence" value="ECO:0007669"/>
    <property type="project" value="InterPro"/>
</dbReference>
<protein>
    <submittedName>
        <fullName evidence="4">Pth protein</fullName>
    </submittedName>
</protein>
<comment type="caution">
    <text evidence="4">The sequence shown here is derived from an EMBL/GenBank/DDBJ whole genome shotgun (WGS) entry which is preliminary data.</text>
</comment>
<keyword evidence="2" id="KW-0378">Hydrolase</keyword>
<dbReference type="AlphaFoldDB" id="A0A812LBE7"/>
<dbReference type="PANTHER" id="PTHR17224">
    <property type="entry name" value="PEPTIDYL-TRNA HYDROLASE"/>
    <property type="match status" value="1"/>
</dbReference>
<dbReference type="PANTHER" id="PTHR17224:SF1">
    <property type="entry name" value="PEPTIDYL-TRNA HYDROLASE"/>
    <property type="match status" value="1"/>
</dbReference>
<dbReference type="Gene3D" id="3.40.50.1470">
    <property type="entry name" value="Peptidyl-tRNA hydrolase"/>
    <property type="match status" value="1"/>
</dbReference>
<dbReference type="InterPro" id="IPR001328">
    <property type="entry name" value="Pept_tRNA_hydro"/>
</dbReference>
<feature type="non-terminal residue" evidence="4">
    <location>
        <position position="1"/>
    </location>
</feature>
<name>A0A812LBE7_SYMPI</name>
<reference evidence="4" key="1">
    <citation type="submission" date="2021-02" db="EMBL/GenBank/DDBJ databases">
        <authorList>
            <person name="Dougan E. K."/>
            <person name="Rhodes N."/>
            <person name="Thang M."/>
            <person name="Chan C."/>
        </authorList>
    </citation>
    <scope>NUCLEOTIDE SEQUENCE</scope>
</reference>
<evidence type="ECO:0000313" key="5">
    <source>
        <dbReference type="Proteomes" id="UP000649617"/>
    </source>
</evidence>
<evidence type="ECO:0000256" key="3">
    <source>
        <dbReference type="ARBA" id="ARBA00022884"/>
    </source>
</evidence>
<keyword evidence="5" id="KW-1185">Reference proteome</keyword>
<feature type="non-terminal residue" evidence="4">
    <location>
        <position position="96"/>
    </location>
</feature>
<dbReference type="SUPFAM" id="SSF53178">
    <property type="entry name" value="Peptidyl-tRNA hydrolase-like"/>
    <property type="match status" value="1"/>
</dbReference>
<accession>A0A812LBE7</accession>
<dbReference type="InterPro" id="IPR036416">
    <property type="entry name" value="Pept_tRNA_hydro_sf"/>
</dbReference>
<proteinExistence type="predicted"/>
<dbReference type="Proteomes" id="UP000649617">
    <property type="component" value="Unassembled WGS sequence"/>
</dbReference>
<sequence length="96" mass="10284">LHAALKSLSQLAAPFLAVVDDCWLPLGSMRFRENGSSGGHKGLEGIESTFPCGQAYHRLRIGIGGKNSKEFVTGDFTEDEEALLKPVLTAAVRAVQ</sequence>
<dbReference type="GO" id="GO:0000049">
    <property type="term" value="F:tRNA binding"/>
    <property type="evidence" value="ECO:0007669"/>
    <property type="project" value="UniProtKB-KW"/>
</dbReference>
<dbReference type="EMBL" id="CAJNIZ010005054">
    <property type="protein sequence ID" value="CAE7238399.1"/>
    <property type="molecule type" value="Genomic_DNA"/>
</dbReference>
<keyword evidence="3" id="KW-0694">RNA-binding</keyword>
<dbReference type="Pfam" id="PF01195">
    <property type="entry name" value="Pept_tRNA_hydro"/>
    <property type="match status" value="1"/>
</dbReference>
<evidence type="ECO:0000256" key="2">
    <source>
        <dbReference type="ARBA" id="ARBA00022801"/>
    </source>
</evidence>
<keyword evidence="1" id="KW-0820">tRNA-binding</keyword>
<organism evidence="4 5">
    <name type="scientific">Symbiodinium pilosum</name>
    <name type="common">Dinoflagellate</name>
    <dbReference type="NCBI Taxonomy" id="2952"/>
    <lineage>
        <taxon>Eukaryota</taxon>
        <taxon>Sar</taxon>
        <taxon>Alveolata</taxon>
        <taxon>Dinophyceae</taxon>
        <taxon>Suessiales</taxon>
        <taxon>Symbiodiniaceae</taxon>
        <taxon>Symbiodinium</taxon>
    </lineage>
</organism>